<keyword evidence="7 8" id="KW-0652">Protein synthesis inhibitor</keyword>
<evidence type="ECO:0000256" key="8">
    <source>
        <dbReference type="RuleBase" id="RU004915"/>
    </source>
</evidence>
<dbReference type="InterPro" id="IPR036041">
    <property type="entry name" value="Ribosome-inact_prot_sf"/>
</dbReference>
<evidence type="ECO:0000313" key="11">
    <source>
        <dbReference type="RefSeq" id="XP_056690888.1"/>
    </source>
</evidence>
<evidence type="ECO:0000313" key="10">
    <source>
        <dbReference type="Proteomes" id="UP000813463"/>
    </source>
</evidence>
<dbReference type="InterPro" id="IPR016138">
    <property type="entry name" value="Ribosome_inactivat_prot_sub1"/>
</dbReference>
<sequence>MRVKLSQDDILPSESPTSDHSVFVTRFRRISKHPDRSTLDIPHLPLPSELSRRASLPNVEYRHDPESESEPEEEPRGRRVVGRGSGGRISRGRERDRFGGRLPSRGRNTICGNQDEASGLPLRMRLRGHVLVSMSRGKKSIEILYSRENVYVIAVRDSKNEWWEFSKTGDILFQGAKPLGFGESYTKMGNEPVLTHYHLNFVFEVFSDPAKSSIEDRKKAAQILIALTSESARIKLLANRFGSVLSDTSGKTEVDIGGDSRLLMRNWEEASKKIIDHCDTEEKTVKTCFKNLDFIDALERGGMFKIKDAFDVYGLLLSQLKIDVSNQHPQGSI</sequence>
<accession>A0ABM3R5J0</accession>
<dbReference type="GeneID" id="130466210"/>
<dbReference type="RefSeq" id="XP_056690888.1">
    <property type="nucleotide sequence ID" value="XM_056834910.1"/>
</dbReference>
<evidence type="ECO:0000256" key="6">
    <source>
        <dbReference type="ARBA" id="ARBA00022821"/>
    </source>
</evidence>
<reference evidence="11 12" key="2">
    <citation type="submission" date="2025-05" db="UniProtKB">
        <authorList>
            <consortium name="RefSeq"/>
        </authorList>
    </citation>
    <scope>IDENTIFICATION</scope>
    <source>
        <tissue evidence="11 12">Leaf</tissue>
    </source>
</reference>
<reference evidence="10" key="1">
    <citation type="journal article" date="2021" name="Nat. Commun.">
        <title>Genomic analyses provide insights into spinach domestication and the genetic basis of agronomic traits.</title>
        <authorList>
            <person name="Cai X."/>
            <person name="Sun X."/>
            <person name="Xu C."/>
            <person name="Sun H."/>
            <person name="Wang X."/>
            <person name="Ge C."/>
            <person name="Zhang Z."/>
            <person name="Wang Q."/>
            <person name="Fei Z."/>
            <person name="Jiao C."/>
            <person name="Wang Q."/>
        </authorList>
    </citation>
    <scope>NUCLEOTIDE SEQUENCE [LARGE SCALE GENOMIC DNA]</scope>
    <source>
        <strain evidence="10">cv. Varoflay</strain>
    </source>
</reference>
<evidence type="ECO:0000256" key="1">
    <source>
        <dbReference type="ARBA" id="ARBA00000237"/>
    </source>
</evidence>
<keyword evidence="4 8" id="KW-0800">Toxin</keyword>
<name>A0ABM3R5J0_SPIOL</name>
<keyword evidence="10" id="KW-1185">Reference proteome</keyword>
<evidence type="ECO:0000256" key="9">
    <source>
        <dbReference type="SAM" id="MobiDB-lite"/>
    </source>
</evidence>
<proteinExistence type="inferred from homology"/>
<dbReference type="InterPro" id="IPR001574">
    <property type="entry name" value="Ribosome_inactivat_prot"/>
</dbReference>
<dbReference type="Gene3D" id="3.40.420.10">
    <property type="entry name" value="Ricin (A subunit), domain 1"/>
    <property type="match status" value="1"/>
</dbReference>
<dbReference type="EC" id="3.2.2.22" evidence="3 8"/>
<evidence type="ECO:0000256" key="3">
    <source>
        <dbReference type="ARBA" id="ARBA00012001"/>
    </source>
</evidence>
<evidence type="ECO:0000256" key="7">
    <source>
        <dbReference type="ARBA" id="ARBA00023193"/>
    </source>
</evidence>
<organism evidence="10 12">
    <name type="scientific">Spinacia oleracea</name>
    <name type="common">Spinach</name>
    <dbReference type="NCBI Taxonomy" id="3562"/>
    <lineage>
        <taxon>Eukaryota</taxon>
        <taxon>Viridiplantae</taxon>
        <taxon>Streptophyta</taxon>
        <taxon>Embryophyta</taxon>
        <taxon>Tracheophyta</taxon>
        <taxon>Spermatophyta</taxon>
        <taxon>Magnoliopsida</taxon>
        <taxon>eudicotyledons</taxon>
        <taxon>Gunneridae</taxon>
        <taxon>Pentapetalae</taxon>
        <taxon>Caryophyllales</taxon>
        <taxon>Chenopodiaceae</taxon>
        <taxon>Chenopodioideae</taxon>
        <taxon>Anserineae</taxon>
        <taxon>Spinacia</taxon>
    </lineage>
</organism>
<comment type="catalytic activity">
    <reaction evidence="1 8">
        <text>Endohydrolysis of the N-glycosidic bond at one specific adenosine on the 28S rRNA.</text>
        <dbReference type="EC" id="3.2.2.22"/>
    </reaction>
</comment>
<dbReference type="RefSeq" id="XP_056690889.1">
    <property type="nucleotide sequence ID" value="XM_056834911.1"/>
</dbReference>
<evidence type="ECO:0000256" key="2">
    <source>
        <dbReference type="ARBA" id="ARBA00008544"/>
    </source>
</evidence>
<comment type="similarity">
    <text evidence="2">Belongs to the ribosome-inactivating protein family. Type 1 RIP subfamily.</text>
</comment>
<evidence type="ECO:0000256" key="5">
    <source>
        <dbReference type="ARBA" id="ARBA00022801"/>
    </source>
</evidence>
<keyword evidence="6 8" id="KW-0611">Plant defense</keyword>
<dbReference type="Proteomes" id="UP000813463">
    <property type="component" value="Chromosome 1"/>
</dbReference>
<keyword evidence="5 8" id="KW-0378">Hydrolase</keyword>
<evidence type="ECO:0000256" key="4">
    <source>
        <dbReference type="ARBA" id="ARBA00022656"/>
    </source>
</evidence>
<evidence type="ECO:0000313" key="12">
    <source>
        <dbReference type="RefSeq" id="XP_056690889.1"/>
    </source>
</evidence>
<protein>
    <recommendedName>
        <fullName evidence="3 8">rRNA N-glycosylase</fullName>
        <ecNumber evidence="3 8">3.2.2.22</ecNumber>
    </recommendedName>
</protein>
<dbReference type="Pfam" id="PF00161">
    <property type="entry name" value="RIP"/>
    <property type="match status" value="1"/>
</dbReference>
<gene>
    <name evidence="11 12" type="primary">LOC130466210</name>
</gene>
<dbReference type="SUPFAM" id="SSF56371">
    <property type="entry name" value="Ribosome inactivating proteins (RIP)"/>
    <property type="match status" value="1"/>
</dbReference>
<feature type="region of interest" description="Disordered" evidence="9">
    <location>
        <begin position="1"/>
        <end position="113"/>
    </location>
</feature>